<dbReference type="EMBL" id="CAOQHR010000007">
    <property type="protein sequence ID" value="CAI6337621.1"/>
    <property type="molecule type" value="Genomic_DNA"/>
</dbReference>
<sequence>MFPTWIPTDCPLWNHGEFGANTARMATMNAGPYMFDGKVFGLNIMPGDCIGHGGHYNFLNQTCKVVIDKDLCARYYGLWGDVGEDTCTMSIDQLQRGVVAAGAPLTEQLNARGDPMLVARKEKGPDWLLIWMAVGFILLVIAAAIATYFIEQRNLRRRAARLAAQEQQLQTLDSTRTASTRATEDREKGNTRT</sequence>
<reference evidence="3" key="1">
    <citation type="submission" date="2023-01" db="EMBL/GenBank/DDBJ databases">
        <authorList>
            <person name="Van Ghelder C."/>
            <person name="Rancurel C."/>
        </authorList>
    </citation>
    <scope>NUCLEOTIDE SEQUENCE</scope>
    <source>
        <strain evidence="3">CNCM I-4278</strain>
    </source>
</reference>
<keyword evidence="2" id="KW-0472">Membrane</keyword>
<keyword evidence="4" id="KW-1185">Reference proteome</keyword>
<organism evidence="3 4">
    <name type="scientific">Periconia digitata</name>
    <dbReference type="NCBI Taxonomy" id="1303443"/>
    <lineage>
        <taxon>Eukaryota</taxon>
        <taxon>Fungi</taxon>
        <taxon>Dikarya</taxon>
        <taxon>Ascomycota</taxon>
        <taxon>Pezizomycotina</taxon>
        <taxon>Dothideomycetes</taxon>
        <taxon>Pleosporomycetidae</taxon>
        <taxon>Pleosporales</taxon>
        <taxon>Massarineae</taxon>
        <taxon>Periconiaceae</taxon>
        <taxon>Periconia</taxon>
    </lineage>
</organism>
<protein>
    <submittedName>
        <fullName evidence="3">Uncharacterized protein</fullName>
    </submittedName>
</protein>
<feature type="compositionally biased region" description="Basic and acidic residues" evidence="1">
    <location>
        <begin position="182"/>
        <end position="193"/>
    </location>
</feature>
<feature type="region of interest" description="Disordered" evidence="1">
    <location>
        <begin position="171"/>
        <end position="193"/>
    </location>
</feature>
<comment type="caution">
    <text evidence="3">The sequence shown here is derived from an EMBL/GenBank/DDBJ whole genome shotgun (WGS) entry which is preliminary data.</text>
</comment>
<evidence type="ECO:0000313" key="4">
    <source>
        <dbReference type="Proteomes" id="UP001152607"/>
    </source>
</evidence>
<evidence type="ECO:0000256" key="2">
    <source>
        <dbReference type="SAM" id="Phobius"/>
    </source>
</evidence>
<name>A0A9W4UK17_9PLEO</name>
<feature type="transmembrane region" description="Helical" evidence="2">
    <location>
        <begin position="127"/>
        <end position="150"/>
    </location>
</feature>
<keyword evidence="2" id="KW-1133">Transmembrane helix</keyword>
<proteinExistence type="predicted"/>
<evidence type="ECO:0000313" key="3">
    <source>
        <dbReference type="EMBL" id="CAI6337621.1"/>
    </source>
</evidence>
<dbReference type="AlphaFoldDB" id="A0A9W4UK17"/>
<evidence type="ECO:0000256" key="1">
    <source>
        <dbReference type="SAM" id="MobiDB-lite"/>
    </source>
</evidence>
<accession>A0A9W4UK17</accession>
<gene>
    <name evidence="3" type="ORF">PDIGIT_LOCUS10734</name>
</gene>
<dbReference type="Proteomes" id="UP001152607">
    <property type="component" value="Unassembled WGS sequence"/>
</dbReference>
<keyword evidence="2" id="KW-0812">Transmembrane</keyword>